<evidence type="ECO:0000256" key="6">
    <source>
        <dbReference type="ARBA" id="ARBA00022825"/>
    </source>
</evidence>
<keyword evidence="13" id="KW-1185">Reference proteome</keyword>
<dbReference type="GO" id="GO:0006508">
    <property type="term" value="P:proteolysis"/>
    <property type="evidence" value="ECO:0007669"/>
    <property type="project" value="UniProtKB-KW"/>
</dbReference>
<evidence type="ECO:0000313" key="13">
    <source>
        <dbReference type="Proteomes" id="UP000053825"/>
    </source>
</evidence>
<dbReference type="PROSITE" id="PS50240">
    <property type="entry name" value="TRYPSIN_DOM"/>
    <property type="match status" value="1"/>
</dbReference>
<comment type="subcellular location">
    <subcellularLocation>
        <location evidence="1">Secreted</location>
    </subcellularLocation>
</comment>
<evidence type="ECO:0000256" key="10">
    <source>
        <dbReference type="SAM" id="SignalP"/>
    </source>
</evidence>
<dbReference type="Proteomes" id="UP000053825">
    <property type="component" value="Unassembled WGS sequence"/>
</dbReference>
<dbReference type="InterPro" id="IPR043504">
    <property type="entry name" value="Peptidase_S1_PA_chymotrypsin"/>
</dbReference>
<evidence type="ECO:0000256" key="1">
    <source>
        <dbReference type="ARBA" id="ARBA00004613"/>
    </source>
</evidence>
<dbReference type="GO" id="GO:0004252">
    <property type="term" value="F:serine-type endopeptidase activity"/>
    <property type="evidence" value="ECO:0007669"/>
    <property type="project" value="InterPro"/>
</dbReference>
<dbReference type="InterPro" id="IPR001314">
    <property type="entry name" value="Peptidase_S1A"/>
</dbReference>
<reference evidence="12 13" key="1">
    <citation type="submission" date="2015-07" db="EMBL/GenBank/DDBJ databases">
        <title>The genome of Habropoda laboriosa.</title>
        <authorList>
            <person name="Pan H."/>
            <person name="Kapheim K."/>
        </authorList>
    </citation>
    <scope>NUCLEOTIDE SEQUENCE [LARGE SCALE GENOMIC DNA]</scope>
    <source>
        <strain evidence="12">0110345459</strain>
    </source>
</reference>
<keyword evidence="6" id="KW-0720">Serine protease</keyword>
<organism evidence="12 13">
    <name type="scientific">Habropoda laboriosa</name>
    <dbReference type="NCBI Taxonomy" id="597456"/>
    <lineage>
        <taxon>Eukaryota</taxon>
        <taxon>Metazoa</taxon>
        <taxon>Ecdysozoa</taxon>
        <taxon>Arthropoda</taxon>
        <taxon>Hexapoda</taxon>
        <taxon>Insecta</taxon>
        <taxon>Pterygota</taxon>
        <taxon>Neoptera</taxon>
        <taxon>Endopterygota</taxon>
        <taxon>Hymenoptera</taxon>
        <taxon>Apocrita</taxon>
        <taxon>Aculeata</taxon>
        <taxon>Apoidea</taxon>
        <taxon>Anthophila</taxon>
        <taxon>Apidae</taxon>
        <taxon>Habropoda</taxon>
    </lineage>
</organism>
<dbReference type="PANTHER" id="PTHR24260">
    <property type="match status" value="1"/>
</dbReference>
<feature type="chain" id="PRO_5005574905" evidence="10">
    <location>
        <begin position="24"/>
        <end position="472"/>
    </location>
</feature>
<dbReference type="Pfam" id="PF00089">
    <property type="entry name" value="Trypsin"/>
    <property type="match status" value="1"/>
</dbReference>
<dbReference type="EMBL" id="KQ414731">
    <property type="protein sequence ID" value="KOC62369.1"/>
    <property type="molecule type" value="Genomic_DNA"/>
</dbReference>
<keyword evidence="3 12" id="KW-0645">Protease</keyword>
<keyword evidence="5" id="KW-0378">Hydrolase</keyword>
<dbReference type="InterPro" id="IPR031986">
    <property type="entry name" value="GD_N"/>
</dbReference>
<dbReference type="SUPFAM" id="SSF50494">
    <property type="entry name" value="Trypsin-like serine proteases"/>
    <property type="match status" value="1"/>
</dbReference>
<dbReference type="Gene3D" id="2.40.10.10">
    <property type="entry name" value="Trypsin-like serine proteases"/>
    <property type="match status" value="1"/>
</dbReference>
<evidence type="ECO:0000256" key="5">
    <source>
        <dbReference type="ARBA" id="ARBA00022801"/>
    </source>
</evidence>
<evidence type="ECO:0000256" key="4">
    <source>
        <dbReference type="ARBA" id="ARBA00022729"/>
    </source>
</evidence>
<dbReference type="PRINTS" id="PR00722">
    <property type="entry name" value="CHYMOTRYPSIN"/>
</dbReference>
<keyword evidence="2" id="KW-0964">Secreted</keyword>
<feature type="domain" description="Peptidase S1" evidence="11">
    <location>
        <begin position="221"/>
        <end position="470"/>
    </location>
</feature>
<keyword evidence="4 10" id="KW-0732">Signal</keyword>
<dbReference type="InterPro" id="IPR051333">
    <property type="entry name" value="CLIP_Serine_Protease"/>
</dbReference>
<feature type="signal peptide" evidence="10">
    <location>
        <begin position="1"/>
        <end position="23"/>
    </location>
</feature>
<dbReference type="Pfam" id="PF16030">
    <property type="entry name" value="GD_N"/>
    <property type="match status" value="1"/>
</dbReference>
<dbReference type="PROSITE" id="PS00134">
    <property type="entry name" value="TRYPSIN_HIS"/>
    <property type="match status" value="1"/>
</dbReference>
<keyword evidence="8" id="KW-1015">Disulfide bond</keyword>
<dbReference type="PANTHER" id="PTHR24260:SF143">
    <property type="entry name" value="SERINE PROTEASE GD-LIKE PROTEIN"/>
    <property type="match status" value="1"/>
</dbReference>
<evidence type="ECO:0000256" key="2">
    <source>
        <dbReference type="ARBA" id="ARBA00022525"/>
    </source>
</evidence>
<proteinExistence type="predicted"/>
<dbReference type="GO" id="GO:0005576">
    <property type="term" value="C:extracellular region"/>
    <property type="evidence" value="ECO:0007669"/>
    <property type="project" value="UniProtKB-SubCell"/>
</dbReference>
<dbReference type="FunFam" id="2.40.10.10:FF:000146">
    <property type="entry name" value="Serine protease 53"/>
    <property type="match status" value="1"/>
</dbReference>
<dbReference type="AlphaFoldDB" id="A0A0L7QUZ5"/>
<dbReference type="InterPro" id="IPR009003">
    <property type="entry name" value="Peptidase_S1_PA"/>
</dbReference>
<feature type="compositionally biased region" description="Polar residues" evidence="9">
    <location>
        <begin position="196"/>
        <end position="210"/>
    </location>
</feature>
<feature type="region of interest" description="Disordered" evidence="9">
    <location>
        <begin position="188"/>
        <end position="210"/>
    </location>
</feature>
<dbReference type="InterPro" id="IPR001254">
    <property type="entry name" value="Trypsin_dom"/>
</dbReference>
<dbReference type="CDD" id="cd00190">
    <property type="entry name" value="Tryp_SPc"/>
    <property type="match status" value="1"/>
</dbReference>
<name>A0A0L7QUZ5_9HYME</name>
<dbReference type="OrthoDB" id="238681at2759"/>
<dbReference type="SMART" id="SM00020">
    <property type="entry name" value="Tryp_SPc"/>
    <property type="match status" value="1"/>
</dbReference>
<evidence type="ECO:0000256" key="3">
    <source>
        <dbReference type="ARBA" id="ARBA00022670"/>
    </source>
</evidence>
<dbReference type="STRING" id="597456.A0A0L7QUZ5"/>
<keyword evidence="7" id="KW-0865">Zymogen</keyword>
<dbReference type="InterPro" id="IPR018114">
    <property type="entry name" value="TRYPSIN_HIS"/>
</dbReference>
<evidence type="ECO:0000256" key="8">
    <source>
        <dbReference type="ARBA" id="ARBA00023157"/>
    </source>
</evidence>
<evidence type="ECO:0000256" key="9">
    <source>
        <dbReference type="SAM" id="MobiDB-lite"/>
    </source>
</evidence>
<gene>
    <name evidence="12" type="ORF">WH47_03782</name>
</gene>
<evidence type="ECO:0000313" key="12">
    <source>
        <dbReference type="EMBL" id="KOC62369.1"/>
    </source>
</evidence>
<accession>A0A0L7QUZ5</accession>
<evidence type="ECO:0000256" key="7">
    <source>
        <dbReference type="ARBA" id="ARBA00023145"/>
    </source>
</evidence>
<evidence type="ECO:0000259" key="11">
    <source>
        <dbReference type="PROSITE" id="PS50240"/>
    </source>
</evidence>
<sequence>MVGVIVKAALLVYLLKLISNVAGQQTPCPNYFRYVQDEETNNVIGFVEIPSPPKGISLHLSVGLSVAVALPSKYVGRLELAQSRDQSVKAVNQGRSLKYKIHFPLPRPVAILTGLWFNNQLICSGPRANGPIVTSIVLNHTLYPPGALPGLETEVNTIANYPTVENLPPQRPQPTKSQDPIYPNFPPVTIPIPTQRPRTNNEQDNQTCGRPTATSKINLLVVRGEKTSHGQWPWLAAIFIVKKNFEYQCAGTLVSNIHVITAAHCFQDGDIKLPAGTLTVSLGRYRLKNWREKGSVNREVAGYNLHPDYNASGNADADLAVLILRERVEYNVVIKPICLWSGPNSLSTVVGKVGHVVGWGRDESGNRNTEEPRQTAAPIVSQEDCLWSNTNFVSLTSNRTFCAGLKDETGPCNGDSGSGFVIHDSKTNRYYLRGVVSRSLLGVNMSCDLSQYVVYVDVAKHMDWIKQQISSA</sequence>
<protein>
    <submittedName>
        <fullName evidence="12">Serine protease gd</fullName>
    </submittedName>
</protein>